<dbReference type="EMBL" id="JAGTJS010000008">
    <property type="protein sequence ID" value="KAH7260055.1"/>
    <property type="molecule type" value="Genomic_DNA"/>
</dbReference>
<accession>A0A9P9KK32</accession>
<organism evidence="2 3">
    <name type="scientific">Fusarium solani</name>
    <name type="common">Filamentous fungus</name>
    <dbReference type="NCBI Taxonomy" id="169388"/>
    <lineage>
        <taxon>Eukaryota</taxon>
        <taxon>Fungi</taxon>
        <taxon>Dikarya</taxon>
        <taxon>Ascomycota</taxon>
        <taxon>Pezizomycotina</taxon>
        <taxon>Sordariomycetes</taxon>
        <taxon>Hypocreomycetidae</taxon>
        <taxon>Hypocreales</taxon>
        <taxon>Nectriaceae</taxon>
        <taxon>Fusarium</taxon>
        <taxon>Fusarium solani species complex</taxon>
    </lineage>
</organism>
<comment type="caution">
    <text evidence="2">The sequence shown here is derived from an EMBL/GenBank/DDBJ whole genome shotgun (WGS) entry which is preliminary data.</text>
</comment>
<dbReference type="AlphaFoldDB" id="A0A9P9KK32"/>
<keyword evidence="3" id="KW-1185">Reference proteome</keyword>
<protein>
    <submittedName>
        <fullName evidence="2">Uncharacterized protein</fullName>
    </submittedName>
</protein>
<evidence type="ECO:0000256" key="1">
    <source>
        <dbReference type="SAM" id="MobiDB-lite"/>
    </source>
</evidence>
<reference evidence="2" key="1">
    <citation type="journal article" date="2021" name="Nat. Commun.">
        <title>Genetic determinants of endophytism in the Arabidopsis root mycobiome.</title>
        <authorList>
            <person name="Mesny F."/>
            <person name="Miyauchi S."/>
            <person name="Thiergart T."/>
            <person name="Pickel B."/>
            <person name="Atanasova L."/>
            <person name="Karlsson M."/>
            <person name="Huettel B."/>
            <person name="Barry K.W."/>
            <person name="Haridas S."/>
            <person name="Chen C."/>
            <person name="Bauer D."/>
            <person name="Andreopoulos W."/>
            <person name="Pangilinan J."/>
            <person name="LaButti K."/>
            <person name="Riley R."/>
            <person name="Lipzen A."/>
            <person name="Clum A."/>
            <person name="Drula E."/>
            <person name="Henrissat B."/>
            <person name="Kohler A."/>
            <person name="Grigoriev I.V."/>
            <person name="Martin F.M."/>
            <person name="Hacquard S."/>
        </authorList>
    </citation>
    <scope>NUCLEOTIDE SEQUENCE</scope>
    <source>
        <strain evidence="2">FSSC 5 MPI-SDFR-AT-0091</strain>
    </source>
</reference>
<feature type="region of interest" description="Disordered" evidence="1">
    <location>
        <begin position="133"/>
        <end position="158"/>
    </location>
</feature>
<feature type="compositionally biased region" description="Basic and acidic residues" evidence="1">
    <location>
        <begin position="10"/>
        <end position="34"/>
    </location>
</feature>
<gene>
    <name evidence="2" type="ORF">B0J15DRAFT_464787</name>
</gene>
<evidence type="ECO:0000313" key="2">
    <source>
        <dbReference type="EMBL" id="KAH7260055.1"/>
    </source>
</evidence>
<dbReference type="Proteomes" id="UP000736672">
    <property type="component" value="Unassembled WGS sequence"/>
</dbReference>
<name>A0A9P9KK32_FUSSL</name>
<sequence length="341" mass="37253">MDGATVGRWPRRDKAGPGRPGREWRHEELQRPDQKQVGGPGLALAVDADTVTGVPYRLRVRNHCDSSINNMTTIEDRDSLSEHRYACDACNQVASLSTLCPRRRHGALWLWLRLSADSHAGARRVGVPVLGPGVHSHHQRESSASGAGLRQSVTRRRDPTVRAPVAHGTFAAETETVGLGAWRAQTLGGPSGPLWTQHRDSGFTARYPCGRYLQGLDSVVGRPARPVPAGADPNTAGQQSYCWTLTRGCTGTRSEWAACPEDAAVRVAPMGSRTQRDAIPRFYWGNEANTVPYSSPGSSSPNKLGVTNWEVLLLRSFSICPREQGVSPFLGDPEQERRQRP</sequence>
<feature type="region of interest" description="Disordered" evidence="1">
    <location>
        <begin position="1"/>
        <end position="41"/>
    </location>
</feature>
<proteinExistence type="predicted"/>
<evidence type="ECO:0000313" key="3">
    <source>
        <dbReference type="Proteomes" id="UP000736672"/>
    </source>
</evidence>